<keyword evidence="7 9" id="KW-0472">Membrane</keyword>
<evidence type="ECO:0000256" key="2">
    <source>
        <dbReference type="ARBA" id="ARBA00022448"/>
    </source>
</evidence>
<evidence type="ECO:0000259" key="10">
    <source>
        <dbReference type="Pfam" id="PF01618"/>
    </source>
</evidence>
<keyword evidence="5 8" id="KW-0653">Protein transport</keyword>
<comment type="caution">
    <text evidence="11">The sequence shown here is derived from an EMBL/GenBank/DDBJ whole genome shotgun (WGS) entry which is preliminary data.</text>
</comment>
<dbReference type="InterPro" id="IPR002898">
    <property type="entry name" value="MotA_ExbB_proton_chnl"/>
</dbReference>
<dbReference type="Proteomes" id="UP000503640">
    <property type="component" value="Unassembled WGS sequence"/>
</dbReference>
<reference evidence="12" key="1">
    <citation type="journal article" date="2020" name="Appl. Environ. Microbiol.">
        <title>Diazotrophic Anaeromyxobacter Isolates from Soils.</title>
        <authorList>
            <person name="Masuda Y."/>
            <person name="Yamanaka H."/>
            <person name="Xu Z.X."/>
            <person name="Shiratori Y."/>
            <person name="Aono T."/>
            <person name="Amachi S."/>
            <person name="Senoo K."/>
            <person name="Itoh H."/>
        </authorList>
    </citation>
    <scope>NUCLEOTIDE SEQUENCE [LARGE SCALE GENOMIC DNA]</scope>
    <source>
        <strain evidence="12">R267</strain>
    </source>
</reference>
<keyword evidence="2 8" id="KW-0813">Transport</keyword>
<organism evidence="11 12">
    <name type="scientific">Anaeromyxobacter diazotrophicus</name>
    <dbReference type="NCBI Taxonomy" id="2590199"/>
    <lineage>
        <taxon>Bacteria</taxon>
        <taxon>Pseudomonadati</taxon>
        <taxon>Myxococcota</taxon>
        <taxon>Myxococcia</taxon>
        <taxon>Myxococcales</taxon>
        <taxon>Cystobacterineae</taxon>
        <taxon>Anaeromyxobacteraceae</taxon>
        <taxon>Anaeromyxobacter</taxon>
    </lineage>
</organism>
<dbReference type="PANTHER" id="PTHR30625">
    <property type="entry name" value="PROTEIN TOLQ"/>
    <property type="match status" value="1"/>
</dbReference>
<keyword evidence="3" id="KW-1003">Cell membrane</keyword>
<feature type="transmembrane region" description="Helical" evidence="9">
    <location>
        <begin position="110"/>
        <end position="133"/>
    </location>
</feature>
<gene>
    <name evidence="11" type="primary">exbB</name>
    <name evidence="11" type="ORF">AMYX_33500</name>
</gene>
<keyword evidence="6 9" id="KW-1133">Transmembrane helix</keyword>
<dbReference type="InterPro" id="IPR050790">
    <property type="entry name" value="ExbB/TolQ_transport"/>
</dbReference>
<feature type="transmembrane region" description="Helical" evidence="9">
    <location>
        <begin position="16"/>
        <end position="33"/>
    </location>
</feature>
<comment type="subcellular location">
    <subcellularLocation>
        <location evidence="1">Cell membrane</location>
        <topology evidence="1">Multi-pass membrane protein</topology>
    </subcellularLocation>
    <subcellularLocation>
        <location evidence="8">Membrane</location>
        <topology evidence="8">Multi-pass membrane protein</topology>
    </subcellularLocation>
</comment>
<evidence type="ECO:0000256" key="4">
    <source>
        <dbReference type="ARBA" id="ARBA00022692"/>
    </source>
</evidence>
<feature type="domain" description="MotA/TolQ/ExbB proton channel" evidence="10">
    <location>
        <begin position="72"/>
        <end position="189"/>
    </location>
</feature>
<evidence type="ECO:0000256" key="8">
    <source>
        <dbReference type="RuleBase" id="RU004057"/>
    </source>
</evidence>
<evidence type="ECO:0000313" key="11">
    <source>
        <dbReference type="EMBL" id="GEJ58609.1"/>
    </source>
</evidence>
<feature type="transmembrane region" description="Helical" evidence="9">
    <location>
        <begin position="158"/>
        <end position="179"/>
    </location>
</feature>
<keyword evidence="12" id="KW-1185">Reference proteome</keyword>
<keyword evidence="4 9" id="KW-0812">Transmembrane</keyword>
<dbReference type="GO" id="GO:0005886">
    <property type="term" value="C:plasma membrane"/>
    <property type="evidence" value="ECO:0007669"/>
    <property type="project" value="UniProtKB-SubCell"/>
</dbReference>
<evidence type="ECO:0000256" key="5">
    <source>
        <dbReference type="ARBA" id="ARBA00022927"/>
    </source>
</evidence>
<proteinExistence type="inferred from homology"/>
<evidence type="ECO:0000256" key="7">
    <source>
        <dbReference type="ARBA" id="ARBA00023136"/>
    </source>
</evidence>
<evidence type="ECO:0000256" key="6">
    <source>
        <dbReference type="ARBA" id="ARBA00022989"/>
    </source>
</evidence>
<protein>
    <submittedName>
        <fullName evidence="11">TolQ transporter</fullName>
    </submittedName>
</protein>
<evidence type="ECO:0000256" key="1">
    <source>
        <dbReference type="ARBA" id="ARBA00004651"/>
    </source>
</evidence>
<evidence type="ECO:0000313" key="12">
    <source>
        <dbReference type="Proteomes" id="UP000503640"/>
    </source>
</evidence>
<evidence type="ECO:0000256" key="3">
    <source>
        <dbReference type="ARBA" id="ARBA00022475"/>
    </source>
</evidence>
<comment type="similarity">
    <text evidence="8">Belongs to the exbB/tolQ family.</text>
</comment>
<evidence type="ECO:0000256" key="9">
    <source>
        <dbReference type="SAM" id="Phobius"/>
    </source>
</evidence>
<name>A0A7I9VRA2_9BACT</name>
<dbReference type="PANTHER" id="PTHR30625:SF15">
    <property type="entry name" value="BIOPOLYMER TRANSPORT PROTEIN EXBB"/>
    <property type="match status" value="1"/>
</dbReference>
<dbReference type="AlphaFoldDB" id="A0A7I9VRA2"/>
<dbReference type="EMBL" id="BJTG01000008">
    <property type="protein sequence ID" value="GEJ58609.1"/>
    <property type="molecule type" value="Genomic_DNA"/>
</dbReference>
<accession>A0A7I9VRA2</accession>
<dbReference type="RefSeq" id="WP_176067321.1">
    <property type="nucleotide sequence ID" value="NZ_BJTG01000008.1"/>
</dbReference>
<sequence length="208" mass="22062">MLTQKLLAVTQLGADWVLWLLVGLSVVSVAVMLERAAFFRVRRLPGLDALARQLLAGDFAGARAAVEGRRGMEAEVVRAAVEHAAKGPDAVAEVVSAHLERSRLDYEERLAFLGTLGNNAPFIGLFGTVLGVIRAFADLAAHPGAAGAGSVMAGISDALIATAVGLFVALPAVVMFNLYQRWLRRTTQRASALGHAAVAWLRARPEAR</sequence>
<dbReference type="Pfam" id="PF01618">
    <property type="entry name" value="MotA_ExbB"/>
    <property type="match status" value="1"/>
</dbReference>
<dbReference type="GO" id="GO:0017038">
    <property type="term" value="P:protein import"/>
    <property type="evidence" value="ECO:0007669"/>
    <property type="project" value="TreeGrafter"/>
</dbReference>